<dbReference type="SUPFAM" id="SSF57667">
    <property type="entry name" value="beta-beta-alpha zinc fingers"/>
    <property type="match status" value="5"/>
</dbReference>
<dbReference type="EMBL" id="CAJNOQ010007610">
    <property type="protein sequence ID" value="CAF1173772.1"/>
    <property type="molecule type" value="Genomic_DNA"/>
</dbReference>
<feature type="domain" description="C2H2-type" evidence="7">
    <location>
        <begin position="265"/>
        <end position="292"/>
    </location>
</feature>
<dbReference type="PANTHER" id="PTHR24379:SF121">
    <property type="entry name" value="C2H2-TYPE DOMAIN-CONTAINING PROTEIN"/>
    <property type="match status" value="1"/>
</dbReference>
<dbReference type="OrthoDB" id="10014897at2759"/>
<dbReference type="Proteomes" id="UP000681722">
    <property type="component" value="Unassembled WGS sequence"/>
</dbReference>
<dbReference type="FunFam" id="3.30.160.60:FF:000706">
    <property type="entry name" value="Zinc finger protein"/>
    <property type="match status" value="1"/>
</dbReference>
<gene>
    <name evidence="8" type="ORF">GPM918_LOCUS22325</name>
    <name evidence="9" type="ORF">SRO942_LOCUS22317</name>
</gene>
<organism evidence="8 10">
    <name type="scientific">Didymodactylos carnosus</name>
    <dbReference type="NCBI Taxonomy" id="1234261"/>
    <lineage>
        <taxon>Eukaryota</taxon>
        <taxon>Metazoa</taxon>
        <taxon>Spiralia</taxon>
        <taxon>Gnathifera</taxon>
        <taxon>Rotifera</taxon>
        <taxon>Eurotatoria</taxon>
        <taxon>Bdelloidea</taxon>
        <taxon>Philodinida</taxon>
        <taxon>Philodinidae</taxon>
        <taxon>Didymodactylos</taxon>
    </lineage>
</organism>
<evidence type="ECO:0000256" key="1">
    <source>
        <dbReference type="ARBA" id="ARBA00022723"/>
    </source>
</evidence>
<feature type="region of interest" description="Disordered" evidence="6">
    <location>
        <begin position="1"/>
        <end position="27"/>
    </location>
</feature>
<evidence type="ECO:0000313" key="9">
    <source>
        <dbReference type="EMBL" id="CAF3937536.1"/>
    </source>
</evidence>
<feature type="domain" description="C2H2-type" evidence="7">
    <location>
        <begin position="181"/>
        <end position="208"/>
    </location>
</feature>
<evidence type="ECO:0000313" key="8">
    <source>
        <dbReference type="EMBL" id="CAF1173772.1"/>
    </source>
</evidence>
<feature type="domain" description="C2H2-type" evidence="7">
    <location>
        <begin position="153"/>
        <end position="180"/>
    </location>
</feature>
<accession>A0A814ULE2</accession>
<dbReference type="PANTHER" id="PTHR24379">
    <property type="entry name" value="KRAB AND ZINC FINGER DOMAIN-CONTAINING"/>
    <property type="match status" value="1"/>
</dbReference>
<feature type="domain" description="C2H2-type" evidence="7">
    <location>
        <begin position="771"/>
        <end position="798"/>
    </location>
</feature>
<feature type="domain" description="C2H2-type" evidence="7">
    <location>
        <begin position="722"/>
        <end position="745"/>
    </location>
</feature>
<dbReference type="EMBL" id="CAJOBC010007608">
    <property type="protein sequence ID" value="CAF3937536.1"/>
    <property type="molecule type" value="Genomic_DNA"/>
</dbReference>
<feature type="domain" description="C2H2-type" evidence="7">
    <location>
        <begin position="1102"/>
        <end position="1129"/>
    </location>
</feature>
<dbReference type="InterPro" id="IPR036236">
    <property type="entry name" value="Znf_C2H2_sf"/>
</dbReference>
<dbReference type="PROSITE" id="PS00028">
    <property type="entry name" value="ZINC_FINGER_C2H2_1"/>
    <property type="match status" value="19"/>
</dbReference>
<evidence type="ECO:0000313" key="10">
    <source>
        <dbReference type="Proteomes" id="UP000663829"/>
    </source>
</evidence>
<feature type="domain" description="C2H2-type" evidence="7">
    <location>
        <begin position="799"/>
        <end position="826"/>
    </location>
</feature>
<dbReference type="GO" id="GO:0008270">
    <property type="term" value="F:zinc ion binding"/>
    <property type="evidence" value="ECO:0007669"/>
    <property type="project" value="UniProtKB-KW"/>
</dbReference>
<evidence type="ECO:0000256" key="6">
    <source>
        <dbReference type="SAM" id="MobiDB-lite"/>
    </source>
</evidence>
<dbReference type="Gene3D" id="3.30.160.60">
    <property type="entry name" value="Classic Zinc Finger"/>
    <property type="match status" value="9"/>
</dbReference>
<keyword evidence="1" id="KW-0479">Metal-binding</keyword>
<evidence type="ECO:0000256" key="3">
    <source>
        <dbReference type="ARBA" id="ARBA00022771"/>
    </source>
</evidence>
<evidence type="ECO:0000256" key="2">
    <source>
        <dbReference type="ARBA" id="ARBA00022737"/>
    </source>
</evidence>
<feature type="domain" description="C2H2-type" evidence="7">
    <location>
        <begin position="209"/>
        <end position="236"/>
    </location>
</feature>
<feature type="compositionally biased region" description="Basic residues" evidence="6">
    <location>
        <begin position="1"/>
        <end position="13"/>
    </location>
</feature>
<feature type="domain" description="C2H2-type" evidence="7">
    <location>
        <begin position="561"/>
        <end position="584"/>
    </location>
</feature>
<keyword evidence="2" id="KW-0677">Repeat</keyword>
<proteinExistence type="predicted"/>
<dbReference type="SMART" id="SM00355">
    <property type="entry name" value="ZnF_C2H2"/>
    <property type="match status" value="23"/>
</dbReference>
<dbReference type="Proteomes" id="UP000663829">
    <property type="component" value="Unassembled WGS sequence"/>
</dbReference>
<evidence type="ECO:0000256" key="5">
    <source>
        <dbReference type="PROSITE-ProRule" id="PRU00042"/>
    </source>
</evidence>
<dbReference type="AlphaFoldDB" id="A0A814ULE2"/>
<feature type="domain" description="C2H2-type" evidence="7">
    <location>
        <begin position="998"/>
        <end position="1026"/>
    </location>
</feature>
<name>A0A814ULE2_9BILA</name>
<dbReference type="InterPro" id="IPR013087">
    <property type="entry name" value="Znf_C2H2_type"/>
</dbReference>
<feature type="domain" description="C2H2-type" evidence="7">
    <location>
        <begin position="237"/>
        <end position="265"/>
    </location>
</feature>
<sequence length="1249" mass="144993">MSRRKQTNPKAVKRVAAEDVPEEEPCLKKQATKQNNATVVENLKHSNSNERTRTAMIDNECEDDFDDDEGDEEFKMFNNGELLNSKFKCELCEQAFHDGEEWNHHRLYECQFITSEVGSDDANPLLESQTLDDYTNQVDNIPHGNGPTAEYPYPCTFCEKSYTNMALLLKHEQVHADLMPFRCTYCGKGFKHRRSLNRHSKLHTGEKKFKCLFCDSSFARSDHLKAHTRTHNNDKPFQCHICSCGYNSQAALKIHLSHSHSKPKFKCLNCCKEFESNDALDEHIHVYHKIQPTDKSKQCPYCSRVCLGREESLRYHINEEHGSITRKSNDCNDNSQITESLTDDRKICQTTDCDSTSLSTICPKTERHSPVLLSSPPPITATYRAAKPSHFNKLPPTLFNDNHYLSAAATFDNDSLSSKLLKSVSPSLNHHVLASQSLSEMSDTYCGLCNANFNTRENYLVHMRTHSQQIPSLNHRFPPPSNLRDDGFYHIVNDFSLTERTVMCEKCNRSFDNFQIYLQHYSAQHCLQLIKCLICYDLFETMQQFYNHIEQVHPSKTIESYKCRLCNAVYKQKSDFISHVKTVHYQRIKQQEQQHLFLENCSDCSRTFYNRAEYIEHIILLHGNNTNDKTQSYGQCPYCSNKIPIGLLDYHIGHVHNIIANKNENGTSNGHCSLTLNEQNTNNNKIHKSLINKPVVYSTSTRKSSITNCQQLTPSFNSITNFSCQICDLKFNNELLLNEHKRVEHIIRTSTPISMDNCTDSSATHSPTSSFKCFYCGNLFTSKTQLERHTRIHVSSNNLRCNICDRSFTTVEILSEHKLTHCKSTTTNICVYCNQIILNENDYKQHLYEHNSKSPLTISSLFDDSNSTTLTTIHCVICKQSLMNKHEINLHIHFHLAKLMTTLNYHQVSYICEQCQYSSNNNDNFIIELKKYRLICYRCLERNDNKTQESTISKSKVTNDYFEALKCLKCDNIEFDSLKTFQQHIETVHSDSFNNYEYYCMKCNKLFENFDVISRHMSTIHEKLSPSGFLTDTTTMIKINEQKHRCYLCSKNFHTTVKLQIHLIEHEYPNRDFLCTLCQQLMADSQHLYNHMIQHGERAKLYPCQQCDICFMFKAQLINHTFTHRDEHQQLSSLMKLSNDKIENTGVIHECGIKPKWNGHSTPMNKLYEKTVKNMDRQKIICENNIEQLSGSFDKKITQEKQNLSEEISNDQCKRCELIFQNKQEYWTHMFSVHCIDLYQTNSKSVIVA</sequence>
<dbReference type="Pfam" id="PF00096">
    <property type="entry name" value="zf-C2H2"/>
    <property type="match status" value="5"/>
</dbReference>
<keyword evidence="4" id="KW-0862">Zinc</keyword>
<feature type="domain" description="C2H2-type" evidence="7">
    <location>
        <begin position="444"/>
        <end position="471"/>
    </location>
</feature>
<evidence type="ECO:0000259" key="7">
    <source>
        <dbReference type="PROSITE" id="PS50157"/>
    </source>
</evidence>
<comment type="caution">
    <text evidence="8">The sequence shown here is derived from an EMBL/GenBank/DDBJ whole genome shotgun (WGS) entry which is preliminary data.</text>
</comment>
<dbReference type="PROSITE" id="PS50157">
    <property type="entry name" value="ZINC_FINGER_C2H2_2"/>
    <property type="match status" value="12"/>
</dbReference>
<reference evidence="8" key="1">
    <citation type="submission" date="2021-02" db="EMBL/GenBank/DDBJ databases">
        <authorList>
            <person name="Nowell W R."/>
        </authorList>
    </citation>
    <scope>NUCLEOTIDE SEQUENCE</scope>
</reference>
<keyword evidence="3 5" id="KW-0863">Zinc-finger</keyword>
<evidence type="ECO:0000256" key="4">
    <source>
        <dbReference type="ARBA" id="ARBA00022833"/>
    </source>
</evidence>
<dbReference type="FunFam" id="3.30.160.60:FF:000100">
    <property type="entry name" value="Zinc finger 45-like"/>
    <property type="match status" value="1"/>
</dbReference>
<protein>
    <recommendedName>
        <fullName evidence="7">C2H2-type domain-containing protein</fullName>
    </recommendedName>
</protein>
<keyword evidence="10" id="KW-1185">Reference proteome</keyword>